<dbReference type="InterPro" id="IPR035938">
    <property type="entry name" value="Hemerythrin-like_sf"/>
</dbReference>
<organism evidence="6">
    <name type="scientific">Pectinaria gouldii</name>
    <name type="common">Trumpet worm</name>
    <name type="synonym">Ice-cream cone worm</name>
    <dbReference type="NCBI Taxonomy" id="260746"/>
    <lineage>
        <taxon>Eukaryota</taxon>
        <taxon>Metazoa</taxon>
        <taxon>Spiralia</taxon>
        <taxon>Lophotrochozoa</taxon>
        <taxon>Annelida</taxon>
        <taxon>Polychaeta</taxon>
        <taxon>Sedentaria</taxon>
        <taxon>Canalipalpata</taxon>
        <taxon>Terebellida</taxon>
        <taxon>Terebelliformia</taxon>
        <taxon>Pectinariidae</taxon>
        <taxon>Pectinaria</taxon>
    </lineage>
</organism>
<keyword evidence="3 4" id="KW-0408">Iron</keyword>
<dbReference type="PRINTS" id="PR00186">
    <property type="entry name" value="HEMERYTHRIN"/>
</dbReference>
<dbReference type="Pfam" id="PF01814">
    <property type="entry name" value="Hemerythrin"/>
    <property type="match status" value="1"/>
</dbReference>
<dbReference type="AlphaFoldDB" id="A0A1S6QCU6"/>
<evidence type="ECO:0000256" key="1">
    <source>
        <dbReference type="ARBA" id="ARBA00010587"/>
    </source>
</evidence>
<dbReference type="NCBIfam" id="TIGR00058">
    <property type="entry name" value="Hemerythrin"/>
    <property type="match status" value="1"/>
</dbReference>
<dbReference type="GO" id="GO:0005506">
    <property type="term" value="F:iron ion binding"/>
    <property type="evidence" value="ECO:0007669"/>
    <property type="project" value="InterPro"/>
</dbReference>
<dbReference type="NCBIfam" id="TIGR02481">
    <property type="entry name" value="hemeryth_dom"/>
    <property type="match status" value="1"/>
</dbReference>
<evidence type="ECO:0000256" key="4">
    <source>
        <dbReference type="PIRSR" id="PIRSR002033-1"/>
    </source>
</evidence>
<dbReference type="PROSITE" id="PS00550">
    <property type="entry name" value="HEMERYTHRINS"/>
    <property type="match status" value="1"/>
</dbReference>
<feature type="binding site" evidence="4">
    <location>
        <position position="113"/>
    </location>
    <ligand>
        <name>Fe cation</name>
        <dbReference type="ChEBI" id="CHEBI:24875"/>
        <label>2</label>
    </ligand>
</feature>
<evidence type="ECO:0000259" key="5">
    <source>
        <dbReference type="Pfam" id="PF01814"/>
    </source>
</evidence>
<feature type="binding site" evidence="4">
    <location>
        <position position="60"/>
    </location>
    <ligand>
        <name>Fe cation</name>
        <dbReference type="ChEBI" id="CHEBI:24875"/>
        <label>1</label>
    </ligand>
</feature>
<dbReference type="PANTHER" id="PTHR37164">
    <property type="entry name" value="BACTERIOHEMERYTHRIN"/>
    <property type="match status" value="1"/>
</dbReference>
<feature type="binding site" evidence="4">
    <location>
        <position position="108"/>
    </location>
    <ligand>
        <name>Fe cation</name>
        <dbReference type="ChEBI" id="CHEBI:24875"/>
        <label>2</label>
    </ligand>
</feature>
<dbReference type="PANTHER" id="PTHR37164:SF1">
    <property type="entry name" value="BACTERIOHEMERYTHRIN"/>
    <property type="match status" value="1"/>
</dbReference>
<comment type="similarity">
    <text evidence="1">Belongs to the hemerythrin family.</text>
</comment>
<feature type="binding site" evidence="4">
    <location>
        <position position="75"/>
    </location>
    <ligand>
        <name>Fe cation</name>
        <dbReference type="ChEBI" id="CHEBI:24875"/>
        <label>2</label>
    </ligand>
</feature>
<dbReference type="InterPro" id="IPR050669">
    <property type="entry name" value="Hemerythrin"/>
</dbReference>
<dbReference type="SUPFAM" id="SSF47188">
    <property type="entry name" value="Hemerythrin-like"/>
    <property type="match status" value="1"/>
</dbReference>
<feature type="binding site" evidence="4">
    <location>
        <position position="113"/>
    </location>
    <ligand>
        <name>Fe cation</name>
        <dbReference type="ChEBI" id="CHEBI:24875"/>
        <label>1</label>
    </ligand>
</feature>
<feature type="binding site" evidence="4">
    <location>
        <position position="56"/>
    </location>
    <ligand>
        <name>Fe cation</name>
        <dbReference type="ChEBI" id="CHEBI:24875"/>
        <label>1</label>
    </ligand>
</feature>
<evidence type="ECO:0000313" key="6">
    <source>
        <dbReference type="EMBL" id="AQV13731.1"/>
    </source>
</evidence>
<dbReference type="EMBL" id="KY007433">
    <property type="protein sequence ID" value="AQV13731.1"/>
    <property type="molecule type" value="mRNA"/>
</dbReference>
<evidence type="ECO:0000256" key="3">
    <source>
        <dbReference type="ARBA" id="ARBA00023004"/>
    </source>
</evidence>
<keyword evidence="2 4" id="KW-0479">Metal-binding</keyword>
<dbReference type="InterPro" id="IPR012827">
    <property type="entry name" value="Hemerythrin_metal-bd"/>
</dbReference>
<feature type="binding site" evidence="4">
    <location>
        <position position="26"/>
    </location>
    <ligand>
        <name>Fe cation</name>
        <dbReference type="ChEBI" id="CHEBI:24875"/>
        <label>1</label>
    </ligand>
</feature>
<evidence type="ECO:0000256" key="2">
    <source>
        <dbReference type="ARBA" id="ARBA00022723"/>
    </source>
</evidence>
<name>A0A1S6QCU6_PECGU</name>
<dbReference type="InterPro" id="IPR012312">
    <property type="entry name" value="Hemerythrin-like"/>
</dbReference>
<dbReference type="CDD" id="cd12107">
    <property type="entry name" value="Hemerythrin"/>
    <property type="match status" value="1"/>
</dbReference>
<feature type="binding site" evidence="4">
    <location>
        <position position="79"/>
    </location>
    <ligand>
        <name>Fe cation</name>
        <dbReference type="ChEBI" id="CHEBI:24875"/>
        <label>2</label>
    </ligand>
</feature>
<dbReference type="InterPro" id="IPR016131">
    <property type="entry name" value="Haemerythrin_Fe_BS"/>
</dbReference>
<accession>A0A1S6QCU6</accession>
<protein>
    <submittedName>
        <fullName evidence="6">Hemerythrin</fullName>
    </submittedName>
</protein>
<reference evidence="6" key="1">
    <citation type="submission" date="2016-10" db="EMBL/GenBank/DDBJ databases">
        <title>Discovery and evolution of novel hemerythrin genes in annelid worms.</title>
        <authorList>
            <person name="Costa-Paiva E.M."/>
            <person name="Whelan N.V."/>
            <person name="Waits D.S."/>
            <person name="Santos S."/>
            <person name="Schrago C.G."/>
            <person name="Halanych K.M."/>
        </authorList>
    </citation>
    <scope>NUCLEOTIDE SEQUENCE</scope>
</reference>
<dbReference type="Gene3D" id="1.20.120.50">
    <property type="entry name" value="Hemerythrin-like"/>
    <property type="match status" value="1"/>
</dbReference>
<dbReference type="InterPro" id="IPR002063">
    <property type="entry name" value="Haemerythrin"/>
</dbReference>
<dbReference type="PIRSF" id="PIRSF002033">
    <property type="entry name" value="Hemerythrin"/>
    <property type="match status" value="1"/>
</dbReference>
<feature type="domain" description="Hemerythrin-like" evidence="5">
    <location>
        <begin position="18"/>
        <end position="119"/>
    </location>
</feature>
<feature type="binding site" evidence="4">
    <location>
        <position position="60"/>
    </location>
    <ligand>
        <name>Fe cation</name>
        <dbReference type="ChEBI" id="CHEBI:24875"/>
        <label>2</label>
    </ligand>
</feature>
<sequence length="120" mass="13692">MGYDIPEPYCWDESFKVFYEQIDEEHKKIFNAIFDLAKAPGDGGALSALTKITTDHFSFEEGMMKKANYPEFDAHHAIHVEFLGKLNGLKCPVSGDTIQFAKQWLVDHIKGTDFKYKGKL</sequence>
<proteinExistence type="evidence at transcript level"/>